<organism evidence="1 2">
    <name type="scientific">Bradyrhizobium elkanii</name>
    <dbReference type="NCBI Taxonomy" id="29448"/>
    <lineage>
        <taxon>Bacteria</taxon>
        <taxon>Pseudomonadati</taxon>
        <taxon>Pseudomonadota</taxon>
        <taxon>Alphaproteobacteria</taxon>
        <taxon>Hyphomicrobiales</taxon>
        <taxon>Nitrobacteraceae</taxon>
        <taxon>Bradyrhizobium</taxon>
    </lineage>
</organism>
<gene>
    <name evidence="1" type="ORF">JOH49_009082</name>
</gene>
<evidence type="ECO:0000313" key="2">
    <source>
        <dbReference type="Proteomes" id="UP000673383"/>
    </source>
</evidence>
<evidence type="ECO:0000313" key="1">
    <source>
        <dbReference type="EMBL" id="MBP1299329.1"/>
    </source>
</evidence>
<dbReference type="Pfam" id="PF11149">
    <property type="entry name" value="DUF2924"/>
    <property type="match status" value="1"/>
</dbReference>
<dbReference type="RefSeq" id="WP_244980727.1">
    <property type="nucleotide sequence ID" value="NZ_JAFICZ010000001.1"/>
</dbReference>
<protein>
    <recommendedName>
        <fullName evidence="3">DUF2924 domain-containing protein</fullName>
    </recommendedName>
</protein>
<dbReference type="InterPro" id="IPR021322">
    <property type="entry name" value="DUF2924"/>
</dbReference>
<proteinExistence type="predicted"/>
<reference evidence="1" key="1">
    <citation type="submission" date="2021-02" db="EMBL/GenBank/DDBJ databases">
        <title>Genomic Encyclopedia of Type Strains, Phase IV (KMG-V): Genome sequencing to study the core and pangenomes of soil and plant-associated prokaryotes.</title>
        <authorList>
            <person name="Whitman W."/>
        </authorList>
    </citation>
    <scope>NUCLEOTIDE SEQUENCE</scope>
    <source>
        <strain evidence="1">USDA 406</strain>
    </source>
</reference>
<dbReference type="Proteomes" id="UP000673383">
    <property type="component" value="Unassembled WGS sequence"/>
</dbReference>
<dbReference type="EMBL" id="JAFICZ010000001">
    <property type="protein sequence ID" value="MBP1299329.1"/>
    <property type="molecule type" value="Genomic_DNA"/>
</dbReference>
<evidence type="ECO:0008006" key="3">
    <source>
        <dbReference type="Google" id="ProtNLM"/>
    </source>
</evidence>
<sequence length="169" mass="18861">MNMSTASDATERAVDPKVEAELDRLPAMPIVQLRARYRGLFRTEPPKAFGPDLLRRSIAHQIQEQTYGGLSREHQRMLNQLVKAARTKPNGRIAVPRRIKPGSELVRTWNRCTYRVMVMEDGFAYEGRTFASLSEIATAITGTKWSGPRFFGLRPSAAQADAAKVVDGS</sequence>
<dbReference type="AlphaFoldDB" id="A0A8I1YD03"/>
<accession>A0A8I1YD03</accession>
<comment type="caution">
    <text evidence="1">The sequence shown here is derived from an EMBL/GenBank/DDBJ whole genome shotgun (WGS) entry which is preliminary data.</text>
</comment>
<name>A0A8I1YD03_BRAEL</name>